<protein>
    <submittedName>
        <fullName evidence="2">Uncharacterized protein</fullName>
    </submittedName>
</protein>
<feature type="compositionally biased region" description="Low complexity" evidence="1">
    <location>
        <begin position="142"/>
        <end position="162"/>
    </location>
</feature>
<dbReference type="OrthoDB" id="4928271at2759"/>
<feature type="compositionally biased region" description="Polar residues" evidence="1">
    <location>
        <begin position="410"/>
        <end position="422"/>
    </location>
</feature>
<feature type="compositionally biased region" description="Basic and acidic residues" evidence="1">
    <location>
        <begin position="514"/>
        <end position="528"/>
    </location>
</feature>
<feature type="compositionally biased region" description="Low complexity" evidence="1">
    <location>
        <begin position="89"/>
        <end position="101"/>
    </location>
</feature>
<feature type="compositionally biased region" description="Low complexity" evidence="1">
    <location>
        <begin position="581"/>
        <end position="599"/>
    </location>
</feature>
<keyword evidence="3" id="KW-1185">Reference proteome</keyword>
<dbReference type="EMBL" id="NJEU01000856">
    <property type="protein sequence ID" value="PHH70006.1"/>
    <property type="molecule type" value="Genomic_DNA"/>
</dbReference>
<feature type="region of interest" description="Disordered" evidence="1">
    <location>
        <begin position="19"/>
        <end position="45"/>
    </location>
</feature>
<feature type="compositionally biased region" description="Polar residues" evidence="1">
    <location>
        <begin position="279"/>
        <end position="294"/>
    </location>
</feature>
<feature type="compositionally biased region" description="Polar residues" evidence="1">
    <location>
        <begin position="760"/>
        <end position="773"/>
    </location>
</feature>
<feature type="compositionally biased region" description="Low complexity" evidence="1">
    <location>
        <begin position="199"/>
        <end position="219"/>
    </location>
</feature>
<evidence type="ECO:0000313" key="3">
    <source>
        <dbReference type="Proteomes" id="UP000224854"/>
    </source>
</evidence>
<proteinExistence type="predicted"/>
<feature type="region of interest" description="Disordered" evidence="1">
    <location>
        <begin position="890"/>
        <end position="951"/>
    </location>
</feature>
<feature type="compositionally biased region" description="Polar residues" evidence="1">
    <location>
        <begin position="890"/>
        <end position="902"/>
    </location>
</feature>
<name>A0A2C5YQK7_9HYPO</name>
<feature type="compositionally biased region" description="Low complexity" evidence="1">
    <location>
        <begin position="720"/>
        <end position="732"/>
    </location>
</feature>
<feature type="compositionally biased region" description="Basic and acidic residues" evidence="1">
    <location>
        <begin position="387"/>
        <end position="401"/>
    </location>
</feature>
<feature type="compositionally biased region" description="Polar residues" evidence="1">
    <location>
        <begin position="226"/>
        <end position="260"/>
    </location>
</feature>
<gene>
    <name evidence="2" type="ORF">CDD82_7390</name>
</gene>
<feature type="region of interest" description="Disordered" evidence="1">
    <location>
        <begin position="89"/>
        <end position="789"/>
    </location>
</feature>
<dbReference type="AlphaFoldDB" id="A0A2C5YQK7"/>
<evidence type="ECO:0000313" key="2">
    <source>
        <dbReference type="EMBL" id="PHH70006.1"/>
    </source>
</evidence>
<accession>A0A2C5YQK7</accession>
<feature type="compositionally biased region" description="Basic and acidic residues" evidence="1">
    <location>
        <begin position="903"/>
        <end position="918"/>
    </location>
</feature>
<reference evidence="2 3" key="1">
    <citation type="submission" date="2017-06" db="EMBL/GenBank/DDBJ databases">
        <title>Ant-infecting Ophiocordyceps genomes reveal a high diversity of potential behavioral manipulation genes and a possible major role for enterotoxins.</title>
        <authorList>
            <person name="De Bekker C."/>
            <person name="Evans H.C."/>
            <person name="Brachmann A."/>
            <person name="Hughes D.P."/>
        </authorList>
    </citation>
    <scope>NUCLEOTIDE SEQUENCE [LARGE SCALE GENOMIC DNA]</scope>
    <source>
        <strain evidence="2 3">1348a</strain>
    </source>
</reference>
<feature type="compositionally biased region" description="Basic and acidic residues" evidence="1">
    <location>
        <begin position="27"/>
        <end position="45"/>
    </location>
</feature>
<feature type="compositionally biased region" description="Low complexity" evidence="1">
    <location>
        <begin position="493"/>
        <end position="507"/>
    </location>
</feature>
<sequence>MQTYSSFNFFRAPSRTRLNKSVDWSEEERRERGIRELERARERERRFSRDNWFGSRLKAVRSPERGEVTPSVAQMQKQKSIQGIIQYQRPQGGPGRMPQRPLEGGPHRLPMHHQMPPLYYPRPPHHHAHQRPPPQHQRPPRHQMAPHMAARVPQMAPQMAAQHQKHLQHQMGPPYEKGPLYSQLQSSPQRQAPLEHPKTSPQHQSSPQHQKRPQQQESSPQHQKRPQQQESSPQHQKRPQQQESSPQHQKRPQQQESSPQHQKRPQHQNSPQHHEKHLAQSSKIPCANSQPSHQARTDAQQKMHILSTMSALPQPEAAAAAATTTTAINDTTTTGLSSTVMDSRWAPHLGPRRLTDGPQITPESIKAKSGVEPQDKRPKLRSSATDSDLRDILRSTDERLRFGHSPPKTMLSSPVRSGQKTPSPRKRSNTSGGGPRLAGPDSLASAARMPGSLGAGRPVTPNNKDEPHQEAWQSHLSPQHVPQLGMDSERPLSGESDVSSSLSTLYSVGEPDDDIKRPSDDDPFMDKNKKQRASGWSPERLLLHPKPQPWGPRPLRSTKTSSTPVATRPMSPPQLSRPVSAYPLYALARGPAPGPGADPIRWPVVLQPPLRRMEQQLDPVRPSNKETGPPSESSFTSESVDDRSLTDVTDVTGGETPKPIVPPRASKRNEVVGRRSAHDFRGGQKAAETRARRQSSGTQGGESVASDVSSSPYNEHDLMRMLMSSSSPRRALPQPPGTVAAGDGTLIPTPLTPRPRERPASTSETDSWYSSTYGMAAPSPGSPSRWPTVRSNNKTPLSAQGPGLGNAIAELRRMNSLVSTYSAASMTSTAVGGQVADSPTLPSIFTLNATPTSRPAAARTGAIGSRHYLSIGQGNAAAASRHCLAQSKTMASLDAASSPTLSEQEHAQGEGKENEGHAALRCSRGPEGGAVGLRETSRRERRSLAPTPQSPPEAILAAQRLRRVLPAVELAVDERRSIDSLDMYDKDGFLIPSPDRADREGGGRRCLRM</sequence>
<organism evidence="2 3">
    <name type="scientific">Ophiocordyceps australis</name>
    <dbReference type="NCBI Taxonomy" id="1399860"/>
    <lineage>
        <taxon>Eukaryota</taxon>
        <taxon>Fungi</taxon>
        <taxon>Dikarya</taxon>
        <taxon>Ascomycota</taxon>
        <taxon>Pezizomycotina</taxon>
        <taxon>Sordariomycetes</taxon>
        <taxon>Hypocreomycetidae</taxon>
        <taxon>Hypocreales</taxon>
        <taxon>Ophiocordycipitaceae</taxon>
        <taxon>Ophiocordyceps</taxon>
    </lineage>
</organism>
<evidence type="ECO:0000256" key="1">
    <source>
        <dbReference type="SAM" id="MobiDB-lite"/>
    </source>
</evidence>
<feature type="compositionally biased region" description="Basic and acidic residues" evidence="1">
    <location>
        <begin position="667"/>
        <end position="691"/>
    </location>
</feature>
<dbReference type="Proteomes" id="UP000224854">
    <property type="component" value="Unassembled WGS sequence"/>
</dbReference>
<comment type="caution">
    <text evidence="2">The sequence shown here is derived from an EMBL/GenBank/DDBJ whole genome shotgun (WGS) entry which is preliminary data.</text>
</comment>
<feature type="compositionally biased region" description="Low complexity" evidence="1">
    <location>
        <begin position="317"/>
        <end position="334"/>
    </location>
</feature>